<evidence type="ECO:0000313" key="3">
    <source>
        <dbReference type="EMBL" id="WKK74177.2"/>
    </source>
</evidence>
<protein>
    <submittedName>
        <fullName evidence="3">Alpha/beta hydrolase</fullName>
    </submittedName>
</protein>
<evidence type="ECO:0000259" key="2">
    <source>
        <dbReference type="Pfam" id="PF20434"/>
    </source>
</evidence>
<dbReference type="InterPro" id="IPR050300">
    <property type="entry name" value="GDXG_lipolytic_enzyme"/>
</dbReference>
<dbReference type="Gene3D" id="3.40.50.1820">
    <property type="entry name" value="alpha/beta hydrolase"/>
    <property type="match status" value="1"/>
</dbReference>
<dbReference type="InterPro" id="IPR029058">
    <property type="entry name" value="AB_hydrolase_fold"/>
</dbReference>
<dbReference type="SUPFAM" id="SSF53474">
    <property type="entry name" value="alpha/beta-Hydrolases"/>
    <property type="match status" value="1"/>
</dbReference>
<dbReference type="RefSeq" id="WP_308347841.1">
    <property type="nucleotide sequence ID" value="NZ_CP129971.1"/>
</dbReference>
<evidence type="ECO:0000313" key="4">
    <source>
        <dbReference type="Proteomes" id="UP001230496"/>
    </source>
</evidence>
<dbReference type="EMBL" id="CP129971">
    <property type="protein sequence ID" value="WKK74177.2"/>
    <property type="molecule type" value="Genomic_DNA"/>
</dbReference>
<dbReference type="AlphaFoldDB" id="A0AA49GBG6"/>
<accession>A0AA49GBG6</accession>
<dbReference type="GO" id="GO:0016787">
    <property type="term" value="F:hydrolase activity"/>
    <property type="evidence" value="ECO:0007669"/>
    <property type="project" value="UniProtKB-KW"/>
</dbReference>
<proteinExistence type="predicted"/>
<sequence length="253" mass="28773">MKEGFNENLPEKHLNIFSPKKSETLKPVFIFIHGGSWDSGKKELYSFFGKRLARKEMVAVIIDYPLSPEYIISDMTTATAQSVKWVKENIDNYGGDPNQIYVSGHSAGGHLAALLSTKDEYFEALDIKNPIKGAILIDAAGLDMYTFLKKKNYPAGTSYLKTFTNDSVIWKEHSPIYYIDENDPPLLIMMGGNTLPGILSSTKRFLEEYKEIVPDPNYHLQEGKKHAPMILQFFNSNNKTYDWIEAFIKNNNN</sequence>
<keyword evidence="1 3" id="KW-0378">Hydrolase</keyword>
<evidence type="ECO:0000256" key="1">
    <source>
        <dbReference type="ARBA" id="ARBA00022801"/>
    </source>
</evidence>
<dbReference type="KEGG" id="msaa:QYS49_20605"/>
<reference evidence="3 4" key="1">
    <citation type="submission" date="2023-08" db="EMBL/GenBank/DDBJ databases">
        <title>Comparative genomics and taxonomic characterization of three novel marine species of genus Marivirga.</title>
        <authorList>
            <person name="Muhammad N."/>
            <person name="Kim S.-G."/>
        </authorList>
    </citation>
    <scope>NUCLEOTIDE SEQUENCE [LARGE SCALE GENOMIC DNA]</scope>
    <source>
        <strain evidence="3 4">BDSF4-3</strain>
    </source>
</reference>
<gene>
    <name evidence="3" type="ORF">QYS49_20605</name>
</gene>
<organism evidence="3 4">
    <name type="scientific">Marivirga salinarum</name>
    <dbReference type="NCBI Taxonomy" id="3059078"/>
    <lineage>
        <taxon>Bacteria</taxon>
        <taxon>Pseudomonadati</taxon>
        <taxon>Bacteroidota</taxon>
        <taxon>Cytophagia</taxon>
        <taxon>Cytophagales</taxon>
        <taxon>Marivirgaceae</taxon>
        <taxon>Marivirga</taxon>
    </lineage>
</organism>
<dbReference type="Pfam" id="PF20434">
    <property type="entry name" value="BD-FAE"/>
    <property type="match status" value="1"/>
</dbReference>
<dbReference type="PANTHER" id="PTHR48081:SF33">
    <property type="entry name" value="KYNURENINE FORMAMIDASE"/>
    <property type="match status" value="1"/>
</dbReference>
<dbReference type="InterPro" id="IPR049492">
    <property type="entry name" value="BD-FAE-like_dom"/>
</dbReference>
<dbReference type="Proteomes" id="UP001230496">
    <property type="component" value="Chromosome"/>
</dbReference>
<dbReference type="PANTHER" id="PTHR48081">
    <property type="entry name" value="AB HYDROLASE SUPERFAMILY PROTEIN C4A8.06C"/>
    <property type="match status" value="1"/>
</dbReference>
<keyword evidence="4" id="KW-1185">Reference proteome</keyword>
<feature type="domain" description="BD-FAE-like" evidence="2">
    <location>
        <begin position="14"/>
        <end position="191"/>
    </location>
</feature>
<name>A0AA49GBG6_9BACT</name>